<feature type="binding site" evidence="9">
    <location>
        <begin position="102"/>
        <end position="104"/>
    </location>
    <ligand>
        <name>ATP</name>
        <dbReference type="ChEBI" id="CHEBI:30616"/>
        <note>ligand shared between dimeric partners</note>
    </ligand>
</feature>
<evidence type="ECO:0000256" key="3">
    <source>
        <dbReference type="ARBA" id="ARBA00022723"/>
    </source>
</evidence>
<dbReference type="GO" id="GO:0005737">
    <property type="term" value="C:cytoplasm"/>
    <property type="evidence" value="ECO:0007669"/>
    <property type="project" value="TreeGrafter"/>
</dbReference>
<dbReference type="InterPro" id="IPR036921">
    <property type="entry name" value="PurM-like_N_sf"/>
</dbReference>
<feature type="binding site" description="in other chain" evidence="9">
    <location>
        <position position="54"/>
    </location>
    <ligand>
        <name>ATP</name>
        <dbReference type="ChEBI" id="CHEBI:30616"/>
        <note>ligand shared between dimeric partners</note>
    </ligand>
</feature>
<keyword evidence="13" id="KW-1185">Reference proteome</keyword>
<keyword evidence="5 9" id="KW-0418">Kinase</keyword>
<evidence type="ECO:0000313" key="12">
    <source>
        <dbReference type="EMBL" id="TCK04631.1"/>
    </source>
</evidence>
<keyword evidence="2 9" id="KW-0808">Transferase</keyword>
<comment type="caution">
    <text evidence="12">The sequence shown here is derived from an EMBL/GenBank/DDBJ whole genome shotgun (WGS) entry which is preliminary data.</text>
</comment>
<dbReference type="CDD" id="cd02195">
    <property type="entry name" value="SelD"/>
    <property type="match status" value="1"/>
</dbReference>
<dbReference type="HAMAP" id="MF_00625">
    <property type="entry name" value="SelD"/>
    <property type="match status" value="1"/>
</dbReference>
<comment type="catalytic activity">
    <reaction evidence="9">
        <text>hydrogenselenide + ATP + H2O = selenophosphate + AMP + phosphate + 2 H(+)</text>
        <dbReference type="Rhea" id="RHEA:18737"/>
        <dbReference type="ChEBI" id="CHEBI:15377"/>
        <dbReference type="ChEBI" id="CHEBI:15378"/>
        <dbReference type="ChEBI" id="CHEBI:16144"/>
        <dbReference type="ChEBI" id="CHEBI:29317"/>
        <dbReference type="ChEBI" id="CHEBI:30616"/>
        <dbReference type="ChEBI" id="CHEBI:43474"/>
        <dbReference type="ChEBI" id="CHEBI:456215"/>
        <dbReference type="EC" id="2.7.9.3"/>
    </reaction>
</comment>
<dbReference type="Proteomes" id="UP000295777">
    <property type="component" value="Unassembled WGS sequence"/>
</dbReference>
<dbReference type="InterPro" id="IPR036676">
    <property type="entry name" value="PurM-like_C_sf"/>
</dbReference>
<dbReference type="EMBL" id="SMFV01000003">
    <property type="protein sequence ID" value="TCK04631.1"/>
    <property type="molecule type" value="Genomic_DNA"/>
</dbReference>
<keyword evidence="8 9" id="KW-0711">Selenium</keyword>
<dbReference type="InterPro" id="IPR023061">
    <property type="entry name" value="SelD_I"/>
</dbReference>
<keyword evidence="7 9" id="KW-0460">Magnesium</keyword>
<dbReference type="NCBIfam" id="NF002098">
    <property type="entry name" value="PRK00943.1"/>
    <property type="match status" value="1"/>
</dbReference>
<dbReference type="GO" id="GO:0000287">
    <property type="term" value="F:magnesium ion binding"/>
    <property type="evidence" value="ECO:0007669"/>
    <property type="project" value="UniProtKB-UniRule"/>
</dbReference>
<comment type="function">
    <text evidence="9">Synthesizes selenophosphate from selenide and ATP.</text>
</comment>
<feature type="domain" description="PurM-like C-terminal" evidence="11">
    <location>
        <begin position="132"/>
        <end position="307"/>
    </location>
</feature>
<dbReference type="Gene3D" id="3.30.1330.10">
    <property type="entry name" value="PurM-like, N-terminal domain"/>
    <property type="match status" value="1"/>
</dbReference>
<dbReference type="PIRSF" id="PIRSF036407">
    <property type="entry name" value="Selenphspht_syn"/>
    <property type="match status" value="1"/>
</dbReference>
<dbReference type="FunFam" id="3.90.650.10:FF:000004">
    <property type="entry name" value="Selenide, water dikinase"/>
    <property type="match status" value="1"/>
</dbReference>
<evidence type="ECO:0000256" key="6">
    <source>
        <dbReference type="ARBA" id="ARBA00022840"/>
    </source>
</evidence>
<dbReference type="AlphaFoldDB" id="A0A4R1GCY1"/>
<dbReference type="GO" id="GO:0016260">
    <property type="term" value="P:selenocysteine biosynthetic process"/>
    <property type="evidence" value="ECO:0007669"/>
    <property type="project" value="InterPro"/>
</dbReference>
<accession>A0A4R1GCY1</accession>
<evidence type="ECO:0000256" key="9">
    <source>
        <dbReference type="HAMAP-Rule" id="MF_00625"/>
    </source>
</evidence>
<comment type="caution">
    <text evidence="9">Lacks conserved residue(s) required for the propagation of feature annotation.</text>
</comment>
<gene>
    <name evidence="9" type="primary">selD</name>
    <name evidence="12" type="ORF">CLV27_1064</name>
</gene>
<keyword evidence="6 9" id="KW-0067">ATP-binding</keyword>
<comment type="subunit">
    <text evidence="9">Homodimer.</text>
</comment>
<evidence type="ECO:0000256" key="4">
    <source>
        <dbReference type="ARBA" id="ARBA00022741"/>
    </source>
</evidence>
<evidence type="ECO:0000313" key="13">
    <source>
        <dbReference type="Proteomes" id="UP000295777"/>
    </source>
</evidence>
<feature type="binding site" description="in other chain" evidence="9">
    <location>
        <begin position="11"/>
        <end position="13"/>
    </location>
    <ligand>
        <name>ATP</name>
        <dbReference type="ChEBI" id="CHEBI:30616"/>
        <note>ligand shared between dimeric partners</note>
    </ligand>
</feature>
<evidence type="ECO:0000256" key="5">
    <source>
        <dbReference type="ARBA" id="ARBA00022777"/>
    </source>
</evidence>
<feature type="binding site" evidence="9">
    <location>
        <position position="14"/>
    </location>
    <ligand>
        <name>Mg(2+)</name>
        <dbReference type="ChEBI" id="CHEBI:18420"/>
    </ligand>
</feature>
<dbReference type="PANTHER" id="PTHR10256">
    <property type="entry name" value="SELENIDE, WATER DIKINASE"/>
    <property type="match status" value="1"/>
</dbReference>
<evidence type="ECO:0000259" key="11">
    <source>
        <dbReference type="Pfam" id="PF02769"/>
    </source>
</evidence>
<feature type="binding site" evidence="9">
    <location>
        <position position="54"/>
    </location>
    <ligand>
        <name>Mg(2+)</name>
        <dbReference type="ChEBI" id="CHEBI:18420"/>
    </ligand>
</feature>
<dbReference type="GO" id="GO:0005524">
    <property type="term" value="F:ATP binding"/>
    <property type="evidence" value="ECO:0007669"/>
    <property type="project" value="UniProtKB-UniRule"/>
</dbReference>
<protein>
    <recommendedName>
        <fullName evidence="9">Selenide, water dikinase</fullName>
        <ecNumber evidence="9">2.7.9.3</ecNumber>
    </recommendedName>
    <alternativeName>
        <fullName evidence="9">Selenium donor protein</fullName>
    </alternativeName>
    <alternativeName>
        <fullName evidence="9">Selenophosphate synthase</fullName>
    </alternativeName>
</protein>
<dbReference type="InterPro" id="IPR010918">
    <property type="entry name" value="PurM-like_C_dom"/>
</dbReference>
<evidence type="ECO:0000256" key="2">
    <source>
        <dbReference type="ARBA" id="ARBA00022679"/>
    </source>
</evidence>
<keyword evidence="4 9" id="KW-0547">Nucleotide-binding</keyword>
<dbReference type="NCBIfam" id="TIGR00476">
    <property type="entry name" value="selD"/>
    <property type="match status" value="1"/>
</dbReference>
<sequence>MDDNVLVGIETSEDAGIYKLSDEVALVQTADFITPVVDDPFVYGQIAVANALSDVYAMGGRPLTAINLVMFDACRVPMEYLKEILRGGISKLKEAGVSLIGGHTVDDLETKYGLSVTGIVHPKKFVRNSTAKPGDVLIYTKPLGIGVLTTAIKAGMASQEEIEEVSEVMTTLNKYASEAMVEVGVNACTDITGFGFLGHLYEMVKFSGVGAVIYSEKLRFLEGAKEYAAMGLLPAATYDNVDYVGNSVRFSDSVDEDTRMLLFDPQTSGGLLIAVPEERTELLIERLKEKGVKWIQEAGKIKEGNLIEVV</sequence>
<proteinExistence type="inferred from homology"/>
<keyword evidence="3 9" id="KW-0479">Metal-binding</keyword>
<feature type="binding site" evidence="9">
    <location>
        <position position="190"/>
    </location>
    <ligand>
        <name>Mg(2+)</name>
        <dbReference type="ChEBI" id="CHEBI:18420"/>
    </ligand>
</feature>
<dbReference type="GO" id="GO:0004756">
    <property type="term" value="F:selenide, water dikinase activity"/>
    <property type="evidence" value="ECO:0007669"/>
    <property type="project" value="UniProtKB-UniRule"/>
</dbReference>
<organism evidence="12 13">
    <name type="scientific">Phorcysia thermohydrogeniphila</name>
    <dbReference type="NCBI Taxonomy" id="936138"/>
    <lineage>
        <taxon>Bacteria</taxon>
        <taxon>Pseudomonadati</taxon>
        <taxon>Aquificota</taxon>
        <taxon>Aquificia</taxon>
        <taxon>Desulfurobacteriales</taxon>
        <taxon>Desulfurobacteriaceae</taxon>
        <taxon>Phorcysia</taxon>
    </lineage>
</organism>
<comment type="cofactor">
    <cofactor evidence="9">
        <name>Mg(2+)</name>
        <dbReference type="ChEBI" id="CHEBI:18420"/>
    </cofactor>
    <text evidence="9">Binds 1 Mg(2+) ion per monomer.</text>
</comment>
<dbReference type="Pfam" id="PF02769">
    <property type="entry name" value="AIRS_C"/>
    <property type="match status" value="1"/>
</dbReference>
<comment type="similarity">
    <text evidence="1 9">Belongs to the selenophosphate synthase 1 family. Class I subfamily.</text>
</comment>
<evidence type="ECO:0000259" key="10">
    <source>
        <dbReference type="Pfam" id="PF00586"/>
    </source>
</evidence>
<evidence type="ECO:0000256" key="1">
    <source>
        <dbReference type="ARBA" id="ARBA00008026"/>
    </source>
</evidence>
<dbReference type="InterPro" id="IPR016188">
    <property type="entry name" value="PurM-like_N"/>
</dbReference>
<evidence type="ECO:0000256" key="7">
    <source>
        <dbReference type="ARBA" id="ARBA00022842"/>
    </source>
</evidence>
<evidence type="ECO:0000256" key="8">
    <source>
        <dbReference type="ARBA" id="ARBA00023266"/>
    </source>
</evidence>
<dbReference type="EC" id="2.7.9.3" evidence="9"/>
<dbReference type="Gene3D" id="3.90.650.10">
    <property type="entry name" value="PurM-like C-terminal domain"/>
    <property type="match status" value="1"/>
</dbReference>
<feature type="binding site" description="in other chain" evidence="9">
    <location>
        <position position="31"/>
    </location>
    <ligand>
        <name>ATP</name>
        <dbReference type="ChEBI" id="CHEBI:30616"/>
        <note>ligand shared between dimeric partners</note>
    </ligand>
</feature>
<dbReference type="SUPFAM" id="SSF56042">
    <property type="entry name" value="PurM C-terminal domain-like"/>
    <property type="match status" value="1"/>
</dbReference>
<dbReference type="InterPro" id="IPR004536">
    <property type="entry name" value="SPS/SelD"/>
</dbReference>
<dbReference type="PANTHER" id="PTHR10256:SF0">
    <property type="entry name" value="INACTIVE SELENIDE, WATER DIKINASE-LIKE PROTEIN-RELATED"/>
    <property type="match status" value="1"/>
</dbReference>
<name>A0A4R1GCY1_9BACT</name>
<feature type="domain" description="PurM-like N-terminal" evidence="10">
    <location>
        <begin position="13"/>
        <end position="120"/>
    </location>
</feature>
<dbReference type="Pfam" id="PF00586">
    <property type="entry name" value="AIRS"/>
    <property type="match status" value="1"/>
</dbReference>
<reference evidence="12 13" key="1">
    <citation type="submission" date="2019-03" db="EMBL/GenBank/DDBJ databases">
        <title>Genomic Encyclopedia of Archaeal and Bacterial Type Strains, Phase II (KMG-II): from individual species to whole genera.</title>
        <authorList>
            <person name="Goeker M."/>
        </authorList>
    </citation>
    <scope>NUCLEOTIDE SEQUENCE [LARGE SCALE GENOMIC DNA]</scope>
    <source>
        <strain evidence="12 13">DSM 24425</strain>
    </source>
</reference>
<dbReference type="SUPFAM" id="SSF55326">
    <property type="entry name" value="PurM N-terminal domain-like"/>
    <property type="match status" value="1"/>
</dbReference>